<dbReference type="FunFam" id="2.40.50.100:FF:000003">
    <property type="entry name" value="Acetyl-CoA carboxylase biotin carboxyl carrier protein"/>
    <property type="match status" value="1"/>
</dbReference>
<evidence type="ECO:0000256" key="1">
    <source>
        <dbReference type="ARBA" id="ARBA00023267"/>
    </source>
</evidence>
<dbReference type="CDD" id="cd07937">
    <property type="entry name" value="DRE_TIM_PC_TC_5S"/>
    <property type="match status" value="1"/>
</dbReference>
<dbReference type="Gene3D" id="2.40.50.100">
    <property type="match status" value="1"/>
</dbReference>
<gene>
    <name evidence="5" type="primary">oadA</name>
    <name evidence="5" type="ORF">FWJ25_10095</name>
</gene>
<dbReference type="Proteomes" id="UP000323161">
    <property type="component" value="Unassembled WGS sequence"/>
</dbReference>
<dbReference type="InterPro" id="IPR003379">
    <property type="entry name" value="Carboxylase_cons_dom"/>
</dbReference>
<dbReference type="SUPFAM" id="SSF51230">
    <property type="entry name" value="Single hybrid motif"/>
    <property type="match status" value="1"/>
</dbReference>
<dbReference type="SUPFAM" id="SSF51569">
    <property type="entry name" value="Aldolase"/>
    <property type="match status" value="1"/>
</dbReference>
<organism evidence="5 6">
    <name type="scientific">Marinobacter salinexigens</name>
    <dbReference type="NCBI Taxonomy" id="2919747"/>
    <lineage>
        <taxon>Bacteria</taxon>
        <taxon>Pseudomonadati</taxon>
        <taxon>Pseudomonadota</taxon>
        <taxon>Gammaproteobacteria</taxon>
        <taxon>Pseudomonadales</taxon>
        <taxon>Marinobacteraceae</taxon>
        <taxon>Marinobacter</taxon>
    </lineage>
</organism>
<evidence type="ECO:0000259" key="4">
    <source>
        <dbReference type="PROSITE" id="PS50991"/>
    </source>
</evidence>
<dbReference type="PANTHER" id="PTHR43778">
    <property type="entry name" value="PYRUVATE CARBOXYLASE"/>
    <property type="match status" value="1"/>
</dbReference>
<dbReference type="InterPro" id="IPR000891">
    <property type="entry name" value="PYR_CT"/>
</dbReference>
<dbReference type="EMBL" id="VTUU01000004">
    <property type="protein sequence ID" value="KAA1173766.1"/>
    <property type="molecule type" value="Genomic_DNA"/>
</dbReference>
<feature type="domain" description="Lipoyl-binding" evidence="3">
    <location>
        <begin position="520"/>
        <end position="595"/>
    </location>
</feature>
<dbReference type="GO" id="GO:0006814">
    <property type="term" value="P:sodium ion transport"/>
    <property type="evidence" value="ECO:0007669"/>
    <property type="project" value="InterPro"/>
</dbReference>
<dbReference type="SUPFAM" id="SSF89000">
    <property type="entry name" value="post-HMGL domain-like"/>
    <property type="match status" value="1"/>
</dbReference>
<comment type="caution">
    <text evidence="5">The sequence shown here is derived from an EMBL/GenBank/DDBJ whole genome shotgun (WGS) entry which is preliminary data.</text>
</comment>
<keyword evidence="2" id="KW-0175">Coiled coil</keyword>
<dbReference type="Pfam" id="PF00364">
    <property type="entry name" value="Biotin_lipoyl"/>
    <property type="match status" value="1"/>
</dbReference>
<dbReference type="InterPro" id="IPR000089">
    <property type="entry name" value="Biotin_lipoyl"/>
</dbReference>
<dbReference type="NCBIfam" id="NF010643">
    <property type="entry name" value="PRK14040.1"/>
    <property type="match status" value="1"/>
</dbReference>
<dbReference type="RefSeq" id="WP_149600163.1">
    <property type="nucleotide sequence ID" value="NZ_VTUU01000004.1"/>
</dbReference>
<dbReference type="AlphaFoldDB" id="A0A5B0VGM3"/>
<dbReference type="CDD" id="cd06850">
    <property type="entry name" value="biotinyl_domain"/>
    <property type="match status" value="1"/>
</dbReference>
<dbReference type="Pfam" id="PF02436">
    <property type="entry name" value="PYC_OADA"/>
    <property type="match status" value="1"/>
</dbReference>
<dbReference type="InterPro" id="IPR013785">
    <property type="entry name" value="Aldolase_TIM"/>
</dbReference>
<dbReference type="PROSITE" id="PS00188">
    <property type="entry name" value="BIOTIN"/>
    <property type="match status" value="1"/>
</dbReference>
<dbReference type="GO" id="GO:0005737">
    <property type="term" value="C:cytoplasm"/>
    <property type="evidence" value="ECO:0007669"/>
    <property type="project" value="TreeGrafter"/>
</dbReference>
<feature type="coiled-coil region" evidence="2">
    <location>
        <begin position="404"/>
        <end position="431"/>
    </location>
</feature>
<evidence type="ECO:0000259" key="3">
    <source>
        <dbReference type="PROSITE" id="PS50968"/>
    </source>
</evidence>
<keyword evidence="1" id="KW-0092">Biotin</keyword>
<dbReference type="InterPro" id="IPR011053">
    <property type="entry name" value="Single_hybrid_motif"/>
</dbReference>
<proteinExistence type="predicted"/>
<dbReference type="GO" id="GO:0006094">
    <property type="term" value="P:gluconeogenesis"/>
    <property type="evidence" value="ECO:0007669"/>
    <property type="project" value="TreeGrafter"/>
</dbReference>
<dbReference type="NCBIfam" id="NF006761">
    <property type="entry name" value="PRK09282.1"/>
    <property type="match status" value="1"/>
</dbReference>
<dbReference type="PROSITE" id="PS50968">
    <property type="entry name" value="BIOTINYL_LIPOYL"/>
    <property type="match status" value="1"/>
</dbReference>
<keyword evidence="6" id="KW-1185">Reference proteome</keyword>
<dbReference type="GO" id="GO:0004736">
    <property type="term" value="F:pyruvate carboxylase activity"/>
    <property type="evidence" value="ECO:0007669"/>
    <property type="project" value="TreeGrafter"/>
</dbReference>
<dbReference type="InterPro" id="IPR055268">
    <property type="entry name" value="PCB-like"/>
</dbReference>
<dbReference type="NCBIfam" id="TIGR01108">
    <property type="entry name" value="oadA"/>
    <property type="match status" value="1"/>
</dbReference>
<evidence type="ECO:0000313" key="6">
    <source>
        <dbReference type="Proteomes" id="UP000323161"/>
    </source>
</evidence>
<reference evidence="5 6" key="1">
    <citation type="submission" date="2019-08" db="EMBL/GenBank/DDBJ databases">
        <title>Marinobacter ZYF650 sp. nov., a marine bacterium isolated from seawater of the Mariana trench.</title>
        <authorList>
            <person name="Ahmad W."/>
        </authorList>
    </citation>
    <scope>NUCLEOTIDE SEQUENCE [LARGE SCALE GENOMIC DNA]</scope>
    <source>
        <strain evidence="5 6">ZYF650</strain>
    </source>
</reference>
<evidence type="ECO:0000256" key="2">
    <source>
        <dbReference type="SAM" id="Coils"/>
    </source>
</evidence>
<sequence length="595" mass="64198">MTDTKKPLGITDVILRDAHQSLLATRMRLDDMLPIAEKLDKVGFWSLESWGGATFDSCIRYLGEDPWDRIRELKKAMPNTPQQMLLRGQNLLGYRHYADDVVERFVDRAAENGVDVFRIFDAMNDPRNLDTAIKAVRKTGKHAQGTISYTTSPVHTVDMWVELAKEIAAMGADSIAIKDMAGLLKPYVAFDLVSRLKKELDIPIHMQCHATTGMSTATAIKAAEAGIDNVDTAISSMSMTYGHSPTEAVVAILEGTDRDTGLDLNLLEEIAGYFREVRKKYAKFEGSLKGVDSRILTAQVPGGMLTNMESQLKEQNAADKFDQVLAEIPKVREDLGYIPLVTPTSQIVGTQAVLNVLTGERYKSISKETSAILKGEYGSAPAPFNKELQERVLDGAEAITCRPADMIESEMDKLTDELKKLAEEKGIKLAENTVDDVLTYALFPQIGLKFLENRGNADAFEPVPSADDVAPAKKAGGPETYTVDVNGKKFVVAVSEGGEITQIQGEGGAASSAPAAAAAPAPVGGGDPVPAPLGGNIFKVLVSPGDRVQEGDVLIILEAMKMETEVRAPKAGTVGEVFIKVGDAVAVDDEMLTIA</sequence>
<dbReference type="InterPro" id="IPR005776">
    <property type="entry name" value="OadA"/>
</dbReference>
<name>A0A5B0VGM3_9GAMM</name>
<dbReference type="Gene3D" id="3.20.20.70">
    <property type="entry name" value="Aldolase class I"/>
    <property type="match status" value="1"/>
</dbReference>
<dbReference type="InterPro" id="IPR001882">
    <property type="entry name" value="Biotin_BS"/>
</dbReference>
<dbReference type="Pfam" id="PF00682">
    <property type="entry name" value="HMGL-like"/>
    <property type="match status" value="1"/>
</dbReference>
<dbReference type="PANTHER" id="PTHR43778:SF2">
    <property type="entry name" value="PYRUVATE CARBOXYLASE, MITOCHONDRIAL"/>
    <property type="match status" value="1"/>
</dbReference>
<dbReference type="PROSITE" id="PS50991">
    <property type="entry name" value="PYR_CT"/>
    <property type="match status" value="1"/>
</dbReference>
<protein>
    <submittedName>
        <fullName evidence="5">Oxaloacetate decarboxylase subunit alpha</fullName>
    </submittedName>
</protein>
<dbReference type="GO" id="GO:0008948">
    <property type="term" value="F:oxaloacetate decarboxylase activity"/>
    <property type="evidence" value="ECO:0007669"/>
    <property type="project" value="InterPro"/>
</dbReference>
<evidence type="ECO:0000313" key="5">
    <source>
        <dbReference type="EMBL" id="KAA1173766.1"/>
    </source>
</evidence>
<feature type="domain" description="Pyruvate carboxyltransferase" evidence="4">
    <location>
        <begin position="8"/>
        <end position="268"/>
    </location>
</feature>
<accession>A0A5B0VGM3</accession>